<accession>A0A6N4SVZ3</accession>
<dbReference type="AlphaFoldDB" id="A0A6N4SVZ3"/>
<dbReference type="EMBL" id="CP000383">
    <property type="protein sequence ID" value="ABG60663.1"/>
    <property type="molecule type" value="Genomic_DNA"/>
</dbReference>
<protein>
    <submittedName>
        <fullName evidence="2">Uncharacterized protein</fullName>
    </submittedName>
</protein>
<evidence type="ECO:0000313" key="2">
    <source>
        <dbReference type="EMBL" id="ABG60663.1"/>
    </source>
</evidence>
<evidence type="ECO:0000313" key="3">
    <source>
        <dbReference type="Proteomes" id="UP000001822"/>
    </source>
</evidence>
<name>A0A6N4SVZ3_CYTH3</name>
<feature type="transmembrane region" description="Helical" evidence="1">
    <location>
        <begin position="6"/>
        <end position="28"/>
    </location>
</feature>
<organism evidence="2 3">
    <name type="scientific">Cytophaga hutchinsonii (strain ATCC 33406 / DSM 1761 / CIP 103989 / NBRC 15051 / NCIMB 9469 / D465)</name>
    <dbReference type="NCBI Taxonomy" id="269798"/>
    <lineage>
        <taxon>Bacteria</taxon>
        <taxon>Pseudomonadati</taxon>
        <taxon>Bacteroidota</taxon>
        <taxon>Cytophagia</taxon>
        <taxon>Cytophagales</taxon>
        <taxon>Cytophagaceae</taxon>
        <taxon>Cytophaga</taxon>
    </lineage>
</organism>
<keyword evidence="1" id="KW-1133">Transmembrane helix</keyword>
<keyword evidence="1" id="KW-0472">Membrane</keyword>
<evidence type="ECO:0000256" key="1">
    <source>
        <dbReference type="SAM" id="Phobius"/>
    </source>
</evidence>
<dbReference type="OrthoDB" id="9902774at2"/>
<sequence>MKPQKLILVVVFFLFVGTMIWFTVDFMSRTTSPWDRKKDTTFVNKYKIQYNEKLGLKNIDSLKKAREGK</sequence>
<dbReference type="RefSeq" id="WP_011586770.1">
    <property type="nucleotide sequence ID" value="NC_008255.1"/>
</dbReference>
<dbReference type="KEGG" id="chu:CHU_3427"/>
<reference evidence="2 3" key="1">
    <citation type="journal article" date="2007" name="Appl. Environ. Microbiol.">
        <title>Genome sequence of the cellulolytic gliding bacterium Cytophaga hutchinsonii.</title>
        <authorList>
            <person name="Xie G."/>
            <person name="Bruce D.C."/>
            <person name="Challacombe J.F."/>
            <person name="Chertkov O."/>
            <person name="Detter J.C."/>
            <person name="Gilna P."/>
            <person name="Han C.S."/>
            <person name="Lucas S."/>
            <person name="Misra M."/>
            <person name="Myers G.L."/>
            <person name="Richardson P."/>
            <person name="Tapia R."/>
            <person name="Thayer N."/>
            <person name="Thompson L.S."/>
            <person name="Brettin T.S."/>
            <person name="Henrissat B."/>
            <person name="Wilson D.B."/>
            <person name="McBride M.J."/>
        </authorList>
    </citation>
    <scope>NUCLEOTIDE SEQUENCE [LARGE SCALE GENOMIC DNA]</scope>
    <source>
        <strain evidence="3">ATCC 33406 / DSM 1761 / CIP 103989 / NBRC 15051 / NCIMB 9469 / D465</strain>
    </source>
</reference>
<dbReference type="Proteomes" id="UP000001822">
    <property type="component" value="Chromosome"/>
</dbReference>
<gene>
    <name evidence="2" type="ordered locus">CHU_3427</name>
</gene>
<keyword evidence="3" id="KW-1185">Reference proteome</keyword>
<proteinExistence type="predicted"/>
<keyword evidence="1" id="KW-0812">Transmembrane</keyword>